<name>A0AA48M939_9BACL</name>
<comment type="similarity">
    <text evidence="1">Belongs to the NAD(P)-dependent epimerase/dehydratase family.</text>
</comment>
<keyword evidence="4" id="KW-1185">Reference proteome</keyword>
<dbReference type="InterPro" id="IPR001509">
    <property type="entry name" value="Epimerase_deHydtase"/>
</dbReference>
<proteinExistence type="inferred from homology"/>
<reference evidence="3" key="1">
    <citation type="submission" date="2023-07" db="EMBL/GenBank/DDBJ databases">
        <authorList>
            <person name="Ivanov I."/>
            <person name="Teneva D."/>
            <person name="Stoikov I."/>
        </authorList>
    </citation>
    <scope>NUCLEOTIDE SEQUENCE</scope>
    <source>
        <strain evidence="3">4475</strain>
    </source>
</reference>
<dbReference type="PANTHER" id="PTHR43000">
    <property type="entry name" value="DTDP-D-GLUCOSE 4,6-DEHYDRATASE-RELATED"/>
    <property type="match status" value="1"/>
</dbReference>
<sequence length="315" mass="35788">MKVLITGGAGFIGSHVVEKLHDHQVLIVDSLDPYYDPKWKKERLNKLLKLPHVQWRHVDILTFSELEKVFHFFQPDRVIHLAAMPGVQPSLVHPAKYVDVDVKGTVHVLSLAAQFGVSRFVFASSSSVYGPAVNRPCREDDELQPVSPYAAAKAAAEMYCRTYQRLYHLPVTIVRPFTVYGPEQRPDMALWKFVMKMMNGEPITLYRGAMGRDYTYVSDIADGIVRACFRPQAVNRTYNLGNGCVVPLEKLVAELEKAIGKRAVIEWRDLPAGDVPLTWADTTRAEQELEFRAQVSLSEGIRLFADWFWEEGVKR</sequence>
<dbReference type="AlphaFoldDB" id="A0AA48M939"/>
<dbReference type="GO" id="GO:0050378">
    <property type="term" value="F:UDP-glucuronate 4-epimerase activity"/>
    <property type="evidence" value="ECO:0007669"/>
    <property type="project" value="UniProtKB-EC"/>
</dbReference>
<evidence type="ECO:0000259" key="2">
    <source>
        <dbReference type="Pfam" id="PF01370"/>
    </source>
</evidence>
<dbReference type="Proteomes" id="UP001189619">
    <property type="component" value="Chromosome"/>
</dbReference>
<gene>
    <name evidence="3" type="ORF">BSPP4475_05990</name>
</gene>
<dbReference type="RefSeq" id="WP_171564471.1">
    <property type="nucleotide sequence ID" value="NZ_JAUSVZ010000012.1"/>
</dbReference>
<dbReference type="PRINTS" id="PR01713">
    <property type="entry name" value="NUCEPIMERASE"/>
</dbReference>
<dbReference type="Gene3D" id="3.40.50.720">
    <property type="entry name" value="NAD(P)-binding Rossmann-like Domain"/>
    <property type="match status" value="1"/>
</dbReference>
<evidence type="ECO:0000313" key="3">
    <source>
        <dbReference type="EMBL" id="CAJ1001863.1"/>
    </source>
</evidence>
<organism evidence="3 4">
    <name type="scientific">Brevibacillus aydinogluensis</name>
    <dbReference type="NCBI Taxonomy" id="927786"/>
    <lineage>
        <taxon>Bacteria</taxon>
        <taxon>Bacillati</taxon>
        <taxon>Bacillota</taxon>
        <taxon>Bacilli</taxon>
        <taxon>Bacillales</taxon>
        <taxon>Paenibacillaceae</taxon>
        <taxon>Brevibacillus</taxon>
    </lineage>
</organism>
<evidence type="ECO:0000313" key="4">
    <source>
        <dbReference type="Proteomes" id="UP001189619"/>
    </source>
</evidence>
<dbReference type="InterPro" id="IPR036291">
    <property type="entry name" value="NAD(P)-bd_dom_sf"/>
</dbReference>
<dbReference type="Pfam" id="PF01370">
    <property type="entry name" value="Epimerase"/>
    <property type="match status" value="1"/>
</dbReference>
<protein>
    <submittedName>
        <fullName evidence="3">NAD(P)-bd-dom domain-containing protein</fullName>
        <ecNumber evidence="3">5.1.3.6</ecNumber>
    </submittedName>
</protein>
<dbReference type="PROSITE" id="PS00061">
    <property type="entry name" value="ADH_SHORT"/>
    <property type="match status" value="1"/>
</dbReference>
<dbReference type="EC" id="5.1.3.6" evidence="3"/>
<dbReference type="KEGG" id="bayd:BSPP4475_05990"/>
<dbReference type="SUPFAM" id="SSF51735">
    <property type="entry name" value="NAD(P)-binding Rossmann-fold domains"/>
    <property type="match status" value="1"/>
</dbReference>
<dbReference type="EMBL" id="OY569118">
    <property type="protein sequence ID" value="CAJ1001863.1"/>
    <property type="molecule type" value="Genomic_DNA"/>
</dbReference>
<keyword evidence="3" id="KW-0413">Isomerase</keyword>
<evidence type="ECO:0000256" key="1">
    <source>
        <dbReference type="ARBA" id="ARBA00007637"/>
    </source>
</evidence>
<feature type="domain" description="NAD-dependent epimerase/dehydratase" evidence="2">
    <location>
        <begin position="3"/>
        <end position="241"/>
    </location>
</feature>
<accession>A0AA48M939</accession>
<dbReference type="InterPro" id="IPR020904">
    <property type="entry name" value="Sc_DH/Rdtase_CS"/>
</dbReference>